<dbReference type="OrthoDB" id="9796789at2"/>
<keyword evidence="3 4" id="KW-0975">Bacterial flagellum</keyword>
<comment type="function">
    <text evidence="4">Flagellin is the subunit protein which polymerizes to form the filaments of bacterial flagella.</text>
</comment>
<dbReference type="Pfam" id="PF00669">
    <property type="entry name" value="Flagellin_N"/>
    <property type="match status" value="1"/>
</dbReference>
<organism evidence="8 9">
    <name type="scientific">Psychrosphaera haliotis</name>
    <dbReference type="NCBI Taxonomy" id="555083"/>
    <lineage>
        <taxon>Bacteria</taxon>
        <taxon>Pseudomonadati</taxon>
        <taxon>Pseudomonadota</taxon>
        <taxon>Gammaproteobacteria</taxon>
        <taxon>Alteromonadales</taxon>
        <taxon>Pseudoalteromonadaceae</taxon>
        <taxon>Psychrosphaera</taxon>
    </lineage>
</organism>
<keyword evidence="2 4" id="KW-0964">Secreted</keyword>
<dbReference type="GO" id="GO:0009288">
    <property type="term" value="C:bacterial-type flagellum"/>
    <property type="evidence" value="ECO:0007669"/>
    <property type="project" value="UniProtKB-SubCell"/>
</dbReference>
<keyword evidence="5" id="KW-0175">Coiled coil</keyword>
<proteinExistence type="inferred from homology"/>
<comment type="similarity">
    <text evidence="1 4">Belongs to the bacterial flagellin family.</text>
</comment>
<gene>
    <name evidence="8" type="ORF">GNP35_06600</name>
</gene>
<feature type="coiled-coil region" evidence="5">
    <location>
        <begin position="100"/>
        <end position="127"/>
    </location>
</feature>
<evidence type="ECO:0000256" key="3">
    <source>
        <dbReference type="ARBA" id="ARBA00023143"/>
    </source>
</evidence>
<dbReference type="AlphaFoldDB" id="A0A6N8F6C4"/>
<sequence length="523" mass="55013">MQIMTNATAIKLGNEISSNSLSLSDRMSTLSSGQRIQSASDDSANLQISNRLNKMGLGYQVAIRNANDGISIMQTAEGGMQESTNILHRMRDLSIQAANATNQSSDLQALNDEFSQLTQELNRIAEQTTFGGQNILNGSFGVQAFQVGADANEIISGSLTSVFAKDLQRFNYQPNGQGIGGIYSGNSLSAAHSNMSLTGFGNGAPGASSETLTINGLKTDSVQLSSADSAKEMSRKINLAFNDTGVKSSAKNEVSLHVHNGLSSNRTAFDAGETVTLKVGSGQDVADISFTATGEYQKDLSTLMNKFNEQAAVTGIGASLNSADGSLLLTSANGENISISEYQETSESSNNVIELRSLDKDNNYVSSTAINNDGSSAIVRGYLSFTAPTGESFSVSSNIDFGILHNGIGESGDNQFATTESIADVNILTQANAQTAISVIDASLAKIDRARASVGALTNRLTSTINNLANVHENTENSRSQLVDADYSKEAAELTRLQVTQQASTAILSQANSMPEQAISLLG</sequence>
<dbReference type="GO" id="GO:0005576">
    <property type="term" value="C:extracellular region"/>
    <property type="evidence" value="ECO:0007669"/>
    <property type="project" value="UniProtKB-SubCell"/>
</dbReference>
<dbReference type="PANTHER" id="PTHR42792:SF2">
    <property type="entry name" value="FLAGELLIN"/>
    <property type="match status" value="1"/>
</dbReference>
<comment type="caution">
    <text evidence="8">The sequence shown here is derived from an EMBL/GenBank/DDBJ whole genome shotgun (WGS) entry which is preliminary data.</text>
</comment>
<protein>
    <recommendedName>
        <fullName evidence="4">Flagellin</fullName>
    </recommendedName>
</protein>
<evidence type="ECO:0000313" key="8">
    <source>
        <dbReference type="EMBL" id="MUH72176.1"/>
    </source>
</evidence>
<evidence type="ECO:0000256" key="4">
    <source>
        <dbReference type="RuleBase" id="RU362073"/>
    </source>
</evidence>
<evidence type="ECO:0000259" key="7">
    <source>
        <dbReference type="Pfam" id="PF00700"/>
    </source>
</evidence>
<dbReference type="GO" id="GO:0005198">
    <property type="term" value="F:structural molecule activity"/>
    <property type="evidence" value="ECO:0007669"/>
    <property type="project" value="UniProtKB-UniRule"/>
</dbReference>
<evidence type="ECO:0000256" key="2">
    <source>
        <dbReference type="ARBA" id="ARBA00022525"/>
    </source>
</evidence>
<dbReference type="Pfam" id="PF00700">
    <property type="entry name" value="Flagellin_C"/>
    <property type="match status" value="1"/>
</dbReference>
<keyword evidence="9" id="KW-1185">Reference proteome</keyword>
<name>A0A6N8F6C4_9GAMM</name>
<evidence type="ECO:0000313" key="9">
    <source>
        <dbReference type="Proteomes" id="UP000439994"/>
    </source>
</evidence>
<dbReference type="Gene3D" id="2.170.280.10">
    <property type="entry name" value="f41 fragment of flagellin, middle domain"/>
    <property type="match status" value="1"/>
</dbReference>
<evidence type="ECO:0000256" key="5">
    <source>
        <dbReference type="SAM" id="Coils"/>
    </source>
</evidence>
<dbReference type="InterPro" id="IPR001029">
    <property type="entry name" value="Flagellin_N"/>
</dbReference>
<dbReference type="SUPFAM" id="SSF64518">
    <property type="entry name" value="Phase 1 flagellin"/>
    <property type="match status" value="1"/>
</dbReference>
<feature type="domain" description="Flagellin N-terminal" evidence="6">
    <location>
        <begin position="3"/>
        <end position="139"/>
    </location>
</feature>
<dbReference type="InterPro" id="IPR042187">
    <property type="entry name" value="Flagellin_C_sub2"/>
</dbReference>
<dbReference type="Gene3D" id="1.20.1330.10">
    <property type="entry name" value="f41 fragment of flagellin, N-terminal domain"/>
    <property type="match status" value="1"/>
</dbReference>
<dbReference type="InterPro" id="IPR001492">
    <property type="entry name" value="Flagellin"/>
</dbReference>
<dbReference type="EMBL" id="WOCD01000003">
    <property type="protein sequence ID" value="MUH72176.1"/>
    <property type="molecule type" value="Genomic_DNA"/>
</dbReference>
<dbReference type="PANTHER" id="PTHR42792">
    <property type="entry name" value="FLAGELLIN"/>
    <property type="match status" value="1"/>
</dbReference>
<dbReference type="PRINTS" id="PR00207">
    <property type="entry name" value="FLAGELLIN"/>
</dbReference>
<dbReference type="InterPro" id="IPR046358">
    <property type="entry name" value="Flagellin_C"/>
</dbReference>
<dbReference type="Proteomes" id="UP000439994">
    <property type="component" value="Unassembled WGS sequence"/>
</dbReference>
<feature type="domain" description="Flagellin C-terminal" evidence="7">
    <location>
        <begin position="438"/>
        <end position="522"/>
    </location>
</feature>
<accession>A0A6N8F6C4</accession>
<dbReference type="Gene3D" id="6.10.10.10">
    <property type="entry name" value="Flagellar export chaperone, C-terminal domain"/>
    <property type="match status" value="1"/>
</dbReference>
<comment type="subcellular location">
    <subcellularLocation>
        <location evidence="4">Secreted</location>
    </subcellularLocation>
    <subcellularLocation>
        <location evidence="4">Bacterial flagellum</location>
    </subcellularLocation>
</comment>
<dbReference type="RefSeq" id="WP_155695374.1">
    <property type="nucleotide sequence ID" value="NZ_WOCD01000003.1"/>
</dbReference>
<evidence type="ECO:0000256" key="1">
    <source>
        <dbReference type="ARBA" id="ARBA00005709"/>
    </source>
</evidence>
<evidence type="ECO:0000259" key="6">
    <source>
        <dbReference type="Pfam" id="PF00669"/>
    </source>
</evidence>
<reference evidence="8 9" key="1">
    <citation type="submission" date="2019-11" db="EMBL/GenBank/DDBJ databases">
        <title>P. haliotis isolates from Z. marina roots.</title>
        <authorList>
            <person name="Cohen M."/>
            <person name="Jospin G."/>
            <person name="Eisen J.A."/>
            <person name="Coil D.A."/>
        </authorList>
    </citation>
    <scope>NUCLEOTIDE SEQUENCE [LARGE SCALE GENOMIC DNA]</scope>
    <source>
        <strain evidence="8 9">UCD-MCMsp1aY</strain>
    </source>
</reference>
<dbReference type="Gene3D" id="2.30.220.10">
    <property type="entry name" value="f41 fragment of flagellin, C-terminal domain"/>
    <property type="match status" value="1"/>
</dbReference>